<dbReference type="Proteomes" id="UP000287830">
    <property type="component" value="Unassembled WGS sequence"/>
</dbReference>
<dbReference type="AlphaFoldDB" id="A0A7U9PUT8"/>
<dbReference type="EMBL" id="BHZC01000001">
    <property type="protein sequence ID" value="GCD32453.1"/>
    <property type="molecule type" value="Genomic_DNA"/>
</dbReference>
<organism evidence="1 2">
    <name type="scientific">Streptomyces chrestomyceticus JCM 4735</name>
    <dbReference type="NCBI Taxonomy" id="1306181"/>
    <lineage>
        <taxon>Bacteria</taxon>
        <taxon>Bacillati</taxon>
        <taxon>Actinomycetota</taxon>
        <taxon>Actinomycetes</taxon>
        <taxon>Kitasatosporales</taxon>
        <taxon>Streptomycetaceae</taxon>
        <taxon>Streptomyces</taxon>
    </lineage>
</organism>
<name>A0A7U9PUT8_9ACTN</name>
<reference evidence="1 2" key="1">
    <citation type="submission" date="2018-11" db="EMBL/GenBank/DDBJ databases">
        <title>Whole genome sequence of Streptomyces chrestomyceticus NBRC 13444(T).</title>
        <authorList>
            <person name="Komaki H."/>
            <person name="Tamura T."/>
        </authorList>
    </citation>
    <scope>NUCLEOTIDE SEQUENCE [LARGE SCALE GENOMIC DNA]</scope>
    <source>
        <strain evidence="1 2">NBRC 13444</strain>
    </source>
</reference>
<accession>A0A7U9PUT8</accession>
<proteinExistence type="predicted"/>
<evidence type="ECO:0000313" key="2">
    <source>
        <dbReference type="Proteomes" id="UP000287830"/>
    </source>
</evidence>
<comment type="caution">
    <text evidence="1">The sequence shown here is derived from an EMBL/GenBank/DDBJ whole genome shotgun (WGS) entry which is preliminary data.</text>
</comment>
<sequence length="132" mass="14554">MILRAGRPEVELHIDLRWLLERQAEVLPKHPSVHDFSSLVAAVARHRVNTPQVGVAVDNAWRAAALMHTIIRLRPLPARNALYGAAVAVSYMDAAGEGIDPPYGALIDLARDLHAGHVDGYDAADRIRSWRI</sequence>
<gene>
    <name evidence="1" type="ORF">OEIGOIKO_00166</name>
</gene>
<protein>
    <recommendedName>
        <fullName evidence="3">Toxin Doc</fullName>
    </recommendedName>
</protein>
<evidence type="ECO:0000313" key="1">
    <source>
        <dbReference type="EMBL" id="GCD32453.1"/>
    </source>
</evidence>
<evidence type="ECO:0008006" key="3">
    <source>
        <dbReference type="Google" id="ProtNLM"/>
    </source>
</evidence>